<gene>
    <name evidence="2" type="ORF">GALMADRAFT_1262965</name>
</gene>
<evidence type="ECO:0000313" key="3">
    <source>
        <dbReference type="Proteomes" id="UP000027222"/>
    </source>
</evidence>
<sequence length="149" mass="17226">MHATNGRQRRHSPPLSASEKRHISFKLTTQVPDKLRRAKILHHSSATSKSLIQVVFSSTCLVSSNERDDYLPIVQDLQMQGKAGLRYKCSSNHPSFMAFQQIEREVKDESFLLVRPIRLRTECDFLLPGGSELSWWWRVRVMPDHSSHN</sequence>
<dbReference type="AlphaFoldDB" id="A0A067T658"/>
<evidence type="ECO:0000256" key="1">
    <source>
        <dbReference type="SAM" id="MobiDB-lite"/>
    </source>
</evidence>
<organism evidence="2 3">
    <name type="scientific">Galerina marginata (strain CBS 339.88)</name>
    <dbReference type="NCBI Taxonomy" id="685588"/>
    <lineage>
        <taxon>Eukaryota</taxon>
        <taxon>Fungi</taxon>
        <taxon>Dikarya</taxon>
        <taxon>Basidiomycota</taxon>
        <taxon>Agaricomycotina</taxon>
        <taxon>Agaricomycetes</taxon>
        <taxon>Agaricomycetidae</taxon>
        <taxon>Agaricales</taxon>
        <taxon>Agaricineae</taxon>
        <taxon>Strophariaceae</taxon>
        <taxon>Galerina</taxon>
    </lineage>
</organism>
<proteinExistence type="predicted"/>
<protein>
    <submittedName>
        <fullName evidence="2">Uncharacterized protein</fullName>
    </submittedName>
</protein>
<feature type="region of interest" description="Disordered" evidence="1">
    <location>
        <begin position="1"/>
        <end position="20"/>
    </location>
</feature>
<dbReference type="HOGENOM" id="CLU_1749803_0_0_1"/>
<keyword evidence="3" id="KW-1185">Reference proteome</keyword>
<evidence type="ECO:0000313" key="2">
    <source>
        <dbReference type="EMBL" id="KDR78685.1"/>
    </source>
</evidence>
<dbReference type="Proteomes" id="UP000027222">
    <property type="component" value="Unassembled WGS sequence"/>
</dbReference>
<dbReference type="EMBL" id="KL142374">
    <property type="protein sequence ID" value="KDR78685.1"/>
    <property type="molecule type" value="Genomic_DNA"/>
</dbReference>
<accession>A0A067T658</accession>
<name>A0A067T658_GALM3</name>
<reference evidence="3" key="1">
    <citation type="journal article" date="2014" name="Proc. Natl. Acad. Sci. U.S.A.">
        <title>Extensive sampling of basidiomycete genomes demonstrates inadequacy of the white-rot/brown-rot paradigm for wood decay fungi.</title>
        <authorList>
            <person name="Riley R."/>
            <person name="Salamov A.A."/>
            <person name="Brown D.W."/>
            <person name="Nagy L.G."/>
            <person name="Floudas D."/>
            <person name="Held B.W."/>
            <person name="Levasseur A."/>
            <person name="Lombard V."/>
            <person name="Morin E."/>
            <person name="Otillar R."/>
            <person name="Lindquist E.A."/>
            <person name="Sun H."/>
            <person name="LaButti K.M."/>
            <person name="Schmutz J."/>
            <person name="Jabbour D."/>
            <person name="Luo H."/>
            <person name="Baker S.E."/>
            <person name="Pisabarro A.G."/>
            <person name="Walton J.D."/>
            <person name="Blanchette R.A."/>
            <person name="Henrissat B."/>
            <person name="Martin F."/>
            <person name="Cullen D."/>
            <person name="Hibbett D.S."/>
            <person name="Grigoriev I.V."/>
        </authorList>
    </citation>
    <scope>NUCLEOTIDE SEQUENCE [LARGE SCALE GENOMIC DNA]</scope>
    <source>
        <strain evidence="3">CBS 339.88</strain>
    </source>
</reference>